<dbReference type="GO" id="GO:0002376">
    <property type="term" value="P:immune system process"/>
    <property type="evidence" value="ECO:0007669"/>
    <property type="project" value="UniProtKB-KW"/>
</dbReference>
<keyword evidence="3" id="KW-0479">Metal-binding</keyword>
<dbReference type="PANTHER" id="PTHR22605:SF18">
    <property type="entry name" value="E3 UBIQUITIN-PROTEIN LIGASE RNF213-ALPHA"/>
    <property type="match status" value="1"/>
</dbReference>
<comment type="subcellular location">
    <subcellularLocation>
        <location evidence="1">Cytoplasm</location>
    </subcellularLocation>
</comment>
<dbReference type="EMBL" id="JAERUA010000022">
    <property type="protein sequence ID" value="KAI1884421.1"/>
    <property type="molecule type" value="Genomic_DNA"/>
</dbReference>
<evidence type="ECO:0000313" key="9">
    <source>
        <dbReference type="Proteomes" id="UP000829720"/>
    </source>
</evidence>
<dbReference type="GO" id="GO:0005730">
    <property type="term" value="C:nucleolus"/>
    <property type="evidence" value="ECO:0007669"/>
    <property type="project" value="TreeGrafter"/>
</dbReference>
<dbReference type="Proteomes" id="UP000829720">
    <property type="component" value="Unassembled WGS sequence"/>
</dbReference>
<organism evidence="8 9">
    <name type="scientific">Albula goreensis</name>
    <dbReference type="NCBI Taxonomy" id="1534307"/>
    <lineage>
        <taxon>Eukaryota</taxon>
        <taxon>Metazoa</taxon>
        <taxon>Chordata</taxon>
        <taxon>Craniata</taxon>
        <taxon>Vertebrata</taxon>
        <taxon>Euteleostomi</taxon>
        <taxon>Actinopterygii</taxon>
        <taxon>Neopterygii</taxon>
        <taxon>Teleostei</taxon>
        <taxon>Albuliformes</taxon>
        <taxon>Albulidae</taxon>
        <taxon>Albula</taxon>
    </lineage>
</organism>
<dbReference type="GO" id="GO:0002040">
    <property type="term" value="P:sprouting angiogenesis"/>
    <property type="evidence" value="ECO:0007669"/>
    <property type="project" value="TreeGrafter"/>
</dbReference>
<dbReference type="PANTHER" id="PTHR22605">
    <property type="entry name" value="RZ-TYPE DOMAIN-CONTAINING PROTEIN"/>
    <property type="match status" value="1"/>
</dbReference>
<evidence type="ECO:0000256" key="2">
    <source>
        <dbReference type="ARBA" id="ARBA00022490"/>
    </source>
</evidence>
<evidence type="ECO:0000256" key="3">
    <source>
        <dbReference type="ARBA" id="ARBA00022723"/>
    </source>
</evidence>
<dbReference type="InterPro" id="IPR046439">
    <property type="entry name" value="ZF_RZ_dom"/>
</dbReference>
<dbReference type="GO" id="GO:0004842">
    <property type="term" value="F:ubiquitin-protein transferase activity"/>
    <property type="evidence" value="ECO:0007669"/>
    <property type="project" value="InterPro"/>
</dbReference>
<gene>
    <name evidence="8" type="ORF">AGOR_G00226230</name>
</gene>
<sequence length="94" mass="9979">MQAAFLPTMPEDMLAVAQQALGPLQWYRCPNGHPCTVGECGQPMERSRCVDCGLEIGGHNHRPVAGFTAGNVQGDRTQTGHVLGDRAGGICQTC</sequence>
<dbReference type="GO" id="GO:0016887">
    <property type="term" value="F:ATP hydrolysis activity"/>
    <property type="evidence" value="ECO:0007669"/>
    <property type="project" value="InterPro"/>
</dbReference>
<reference evidence="8" key="1">
    <citation type="submission" date="2021-01" db="EMBL/GenBank/DDBJ databases">
        <authorList>
            <person name="Zahm M."/>
            <person name="Roques C."/>
            <person name="Cabau C."/>
            <person name="Klopp C."/>
            <person name="Donnadieu C."/>
            <person name="Jouanno E."/>
            <person name="Lampietro C."/>
            <person name="Louis A."/>
            <person name="Herpin A."/>
            <person name="Echchiki A."/>
            <person name="Berthelot C."/>
            <person name="Parey E."/>
            <person name="Roest-Crollius H."/>
            <person name="Braasch I."/>
            <person name="Postlethwait J."/>
            <person name="Bobe J."/>
            <person name="Montfort J."/>
            <person name="Bouchez O."/>
            <person name="Begum T."/>
            <person name="Mejri S."/>
            <person name="Adams A."/>
            <person name="Chen W.-J."/>
            <person name="Guiguen Y."/>
        </authorList>
    </citation>
    <scope>NUCLEOTIDE SEQUENCE</scope>
    <source>
        <tissue evidence="8">Blood</tissue>
    </source>
</reference>
<evidence type="ECO:0000256" key="6">
    <source>
        <dbReference type="ARBA" id="ARBA00022859"/>
    </source>
</evidence>
<evidence type="ECO:0000256" key="5">
    <source>
        <dbReference type="ARBA" id="ARBA00022833"/>
    </source>
</evidence>
<keyword evidence="5" id="KW-0862">Zinc</keyword>
<dbReference type="GO" id="GO:0006511">
    <property type="term" value="P:ubiquitin-dependent protein catabolic process"/>
    <property type="evidence" value="ECO:0007669"/>
    <property type="project" value="TreeGrafter"/>
</dbReference>
<name>A0A8T3CKF2_9TELE</name>
<evidence type="ECO:0000313" key="8">
    <source>
        <dbReference type="EMBL" id="KAI1884421.1"/>
    </source>
</evidence>
<dbReference type="GO" id="GO:0008270">
    <property type="term" value="F:zinc ion binding"/>
    <property type="evidence" value="ECO:0007669"/>
    <property type="project" value="UniProtKB-KW"/>
</dbReference>
<evidence type="ECO:0000259" key="7">
    <source>
        <dbReference type="PROSITE" id="PS51981"/>
    </source>
</evidence>
<keyword evidence="2" id="KW-0963">Cytoplasm</keyword>
<accession>A0A8T3CKF2</accession>
<dbReference type="OrthoDB" id="2423195at2759"/>
<comment type="caution">
    <text evidence="8">The sequence shown here is derived from an EMBL/GenBank/DDBJ whole genome shotgun (WGS) entry which is preliminary data.</text>
</comment>
<protein>
    <recommendedName>
        <fullName evidence="7">RZ-type domain-containing protein</fullName>
    </recommendedName>
</protein>
<keyword evidence="6" id="KW-0391">Immunity</keyword>
<evidence type="ECO:0000256" key="4">
    <source>
        <dbReference type="ARBA" id="ARBA00022771"/>
    </source>
</evidence>
<dbReference type="GO" id="GO:0005829">
    <property type="term" value="C:cytosol"/>
    <property type="evidence" value="ECO:0007669"/>
    <property type="project" value="TreeGrafter"/>
</dbReference>
<dbReference type="GO" id="GO:2000051">
    <property type="term" value="P:negative regulation of non-canonical Wnt signaling pathway"/>
    <property type="evidence" value="ECO:0007669"/>
    <property type="project" value="TreeGrafter"/>
</dbReference>
<proteinExistence type="predicted"/>
<dbReference type="PROSITE" id="PS51981">
    <property type="entry name" value="ZF_RZ"/>
    <property type="match status" value="1"/>
</dbReference>
<feature type="domain" description="RZ-type" evidence="7">
    <location>
        <begin position="9"/>
        <end position="79"/>
    </location>
</feature>
<evidence type="ECO:0000256" key="1">
    <source>
        <dbReference type="ARBA" id="ARBA00004496"/>
    </source>
</evidence>
<dbReference type="AlphaFoldDB" id="A0A8T3CKF2"/>
<keyword evidence="9" id="KW-1185">Reference proteome</keyword>
<dbReference type="GO" id="GO:0016020">
    <property type="term" value="C:membrane"/>
    <property type="evidence" value="ECO:0007669"/>
    <property type="project" value="TreeGrafter"/>
</dbReference>
<keyword evidence="4" id="KW-0863">Zinc-finger</keyword>
<dbReference type="InterPro" id="IPR031248">
    <property type="entry name" value="RNF213"/>
</dbReference>
<dbReference type="Pfam" id="PF20173">
    <property type="entry name" value="ZnF_RZ-type"/>
    <property type="match status" value="1"/>
</dbReference>